<dbReference type="PANTHER" id="PTHR43792">
    <property type="entry name" value="GNAT FAMILY, PUTATIVE (AFU_ORTHOLOGUE AFUA_3G00765)-RELATED-RELATED"/>
    <property type="match status" value="1"/>
</dbReference>
<keyword evidence="2" id="KW-0012">Acyltransferase</keyword>
<comment type="similarity">
    <text evidence="3">Belongs to the acetyltransferase family. RimJ subfamily.</text>
</comment>
<evidence type="ECO:0000256" key="2">
    <source>
        <dbReference type="ARBA" id="ARBA00023315"/>
    </source>
</evidence>
<name>A0A1H8YW55_9BACT</name>
<keyword evidence="1 5" id="KW-0808">Transferase</keyword>
<dbReference type="GO" id="GO:0008999">
    <property type="term" value="F:protein-N-terminal-alanine acetyltransferase activity"/>
    <property type="evidence" value="ECO:0007669"/>
    <property type="project" value="TreeGrafter"/>
</dbReference>
<evidence type="ECO:0000256" key="1">
    <source>
        <dbReference type="ARBA" id="ARBA00022679"/>
    </source>
</evidence>
<evidence type="ECO:0000313" key="5">
    <source>
        <dbReference type="EMBL" id="SEP56455.1"/>
    </source>
</evidence>
<dbReference type="PROSITE" id="PS51186">
    <property type="entry name" value="GNAT"/>
    <property type="match status" value="1"/>
</dbReference>
<dbReference type="PANTHER" id="PTHR43792:SF8">
    <property type="entry name" value="[RIBOSOMAL PROTEIN US5]-ALANINE N-ACETYLTRANSFERASE"/>
    <property type="match status" value="1"/>
</dbReference>
<feature type="domain" description="N-acetyltransferase" evidence="4">
    <location>
        <begin position="1"/>
        <end position="148"/>
    </location>
</feature>
<dbReference type="Gene3D" id="3.40.630.30">
    <property type="match status" value="1"/>
</dbReference>
<dbReference type="SUPFAM" id="SSF55729">
    <property type="entry name" value="Acyl-CoA N-acyltransferases (Nat)"/>
    <property type="match status" value="1"/>
</dbReference>
<protein>
    <submittedName>
        <fullName evidence="5">Protein N-acetyltransferase, RimJ/RimL family</fullName>
    </submittedName>
</protein>
<reference evidence="6" key="1">
    <citation type="submission" date="2016-10" db="EMBL/GenBank/DDBJ databases">
        <authorList>
            <person name="Varghese N."/>
            <person name="Submissions S."/>
        </authorList>
    </citation>
    <scope>NUCLEOTIDE SEQUENCE [LARGE SCALE GENOMIC DNA]</scope>
    <source>
        <strain evidence="6">DSM 24740</strain>
    </source>
</reference>
<dbReference type="InterPro" id="IPR000182">
    <property type="entry name" value="GNAT_dom"/>
</dbReference>
<evidence type="ECO:0000259" key="4">
    <source>
        <dbReference type="PROSITE" id="PS51186"/>
    </source>
</evidence>
<keyword evidence="6" id="KW-1185">Reference proteome</keyword>
<sequence>MKASIDESLEHLKPWMTWAMNEPEDLEAKVNRMRKYRGQFDLGIDYVYGIFNPEETILIGSSGLHTGPGENAREIGYWINANHLNQGYATEVAKALTKVGFEIEELERIEIRCTSNNFRSQNVPKKLGYIHEATLRDRSLDSYGKKRDLMIWSMFREDYLNNPVKDIKLDVFDLVGNSINTF</sequence>
<evidence type="ECO:0000313" key="6">
    <source>
        <dbReference type="Proteomes" id="UP000199021"/>
    </source>
</evidence>
<gene>
    <name evidence="5" type="ORF">SAMN05444359_10147</name>
</gene>
<proteinExistence type="inferred from homology"/>
<organism evidence="5 6">
    <name type="scientific">Neolewinella agarilytica</name>
    <dbReference type="NCBI Taxonomy" id="478744"/>
    <lineage>
        <taxon>Bacteria</taxon>
        <taxon>Pseudomonadati</taxon>
        <taxon>Bacteroidota</taxon>
        <taxon>Saprospiria</taxon>
        <taxon>Saprospirales</taxon>
        <taxon>Lewinellaceae</taxon>
        <taxon>Neolewinella</taxon>
    </lineage>
</organism>
<dbReference type="AlphaFoldDB" id="A0A1H8YW55"/>
<dbReference type="STRING" id="478744.SAMN05444359_10147"/>
<dbReference type="InParanoid" id="A0A1H8YW55"/>
<dbReference type="EMBL" id="FOFB01000001">
    <property type="protein sequence ID" value="SEP56455.1"/>
    <property type="molecule type" value="Genomic_DNA"/>
</dbReference>
<dbReference type="InterPro" id="IPR051531">
    <property type="entry name" value="N-acetyltransferase"/>
</dbReference>
<accession>A0A1H8YW55</accession>
<dbReference type="GO" id="GO:0005737">
    <property type="term" value="C:cytoplasm"/>
    <property type="evidence" value="ECO:0007669"/>
    <property type="project" value="TreeGrafter"/>
</dbReference>
<evidence type="ECO:0000256" key="3">
    <source>
        <dbReference type="ARBA" id="ARBA00038502"/>
    </source>
</evidence>
<dbReference type="Proteomes" id="UP000199021">
    <property type="component" value="Unassembled WGS sequence"/>
</dbReference>
<dbReference type="Pfam" id="PF13302">
    <property type="entry name" value="Acetyltransf_3"/>
    <property type="match status" value="1"/>
</dbReference>
<dbReference type="InterPro" id="IPR016181">
    <property type="entry name" value="Acyl_CoA_acyltransferase"/>
</dbReference>